<accession>A0A8H3PEP7</accession>
<sequence>MAVLGLLLGAAGTRTGRNYTSAAIKRREIDAADIAKLGDVFQARRRCVSEADHCQPVLALAVDASRLQVYILGNHA</sequence>
<gene>
    <name evidence="1" type="ORF">IFM46972_09301</name>
</gene>
<dbReference type="EMBL" id="BLKC01000089">
    <property type="protein sequence ID" value="GFF51450.1"/>
    <property type="molecule type" value="Genomic_DNA"/>
</dbReference>
<protein>
    <submittedName>
        <fullName evidence="1">Uncharacterized protein</fullName>
    </submittedName>
</protein>
<reference evidence="1 2" key="1">
    <citation type="submission" date="2020-01" db="EMBL/GenBank/DDBJ databases">
        <title>Draft genome sequence of Aspergillus udagawae IFM 46972.</title>
        <authorList>
            <person name="Takahashi H."/>
            <person name="Yaguchi T."/>
        </authorList>
    </citation>
    <scope>NUCLEOTIDE SEQUENCE [LARGE SCALE GENOMIC DNA]</scope>
    <source>
        <strain evidence="1 2">IFM 46972</strain>
    </source>
</reference>
<organism evidence="1 2">
    <name type="scientific">Aspergillus udagawae</name>
    <dbReference type="NCBI Taxonomy" id="91492"/>
    <lineage>
        <taxon>Eukaryota</taxon>
        <taxon>Fungi</taxon>
        <taxon>Dikarya</taxon>
        <taxon>Ascomycota</taxon>
        <taxon>Pezizomycotina</taxon>
        <taxon>Eurotiomycetes</taxon>
        <taxon>Eurotiomycetidae</taxon>
        <taxon>Eurotiales</taxon>
        <taxon>Aspergillaceae</taxon>
        <taxon>Aspergillus</taxon>
        <taxon>Aspergillus subgen. Fumigati</taxon>
    </lineage>
</organism>
<comment type="caution">
    <text evidence="1">The sequence shown here is derived from an EMBL/GenBank/DDBJ whole genome shotgun (WGS) entry which is preliminary data.</text>
</comment>
<dbReference type="AlphaFoldDB" id="A0A8H3PEP7"/>
<evidence type="ECO:0000313" key="1">
    <source>
        <dbReference type="EMBL" id="GFF51450.1"/>
    </source>
</evidence>
<evidence type="ECO:0000313" key="2">
    <source>
        <dbReference type="Proteomes" id="UP000465221"/>
    </source>
</evidence>
<dbReference type="Proteomes" id="UP000465221">
    <property type="component" value="Unassembled WGS sequence"/>
</dbReference>
<proteinExistence type="predicted"/>
<name>A0A8H3PEP7_9EURO</name>